<dbReference type="OrthoDB" id="5855722at2"/>
<dbReference type="STRING" id="491952.Mar181_2149"/>
<dbReference type="Proteomes" id="UP000009230">
    <property type="component" value="Chromosome"/>
</dbReference>
<dbReference type="GO" id="GO:0006508">
    <property type="term" value="P:proteolysis"/>
    <property type="evidence" value="ECO:0007669"/>
    <property type="project" value="InterPro"/>
</dbReference>
<evidence type="ECO:0000313" key="3">
    <source>
        <dbReference type="EMBL" id="AEF55187.1"/>
    </source>
</evidence>
<organism evidence="3 4">
    <name type="scientific">Marinomonas posidonica (strain CECT 7376 / NCIMB 14433 / IVIA-Po-181)</name>
    <dbReference type="NCBI Taxonomy" id="491952"/>
    <lineage>
        <taxon>Bacteria</taxon>
        <taxon>Pseudomonadati</taxon>
        <taxon>Pseudomonadota</taxon>
        <taxon>Gammaproteobacteria</taxon>
        <taxon>Oceanospirillales</taxon>
        <taxon>Oceanospirillaceae</taxon>
        <taxon>Marinomonas</taxon>
    </lineage>
</organism>
<dbReference type="eggNOG" id="ENOG5032U1I">
    <property type="taxonomic scope" value="Bacteria"/>
</dbReference>
<dbReference type="InterPro" id="IPR034164">
    <property type="entry name" value="Pepsin-like_dom"/>
</dbReference>
<feature type="domain" description="Peptidase A1" evidence="2">
    <location>
        <begin position="26"/>
        <end position="348"/>
    </location>
</feature>
<sequence>MFKDKKTGFSVPLFRGPFQNNGASPWFARVALGTPAQPLKMCFDTGSDFNWVTSSLCGSDTCHHYGGEQFNLNASRTFEWLSQQSQAVSFGPWGTMEAETGQDVVRLQPLSSGAEIELMTDLYLAQSYDGRHFAELDWDGGIGLPSLSTSSTKSTTEQVASFHFFEDLIQQGKVDPHSPFVGFLTDTSEQLGRLEFGLLNQVYRDSREYLFLPWQEYQANYLWTTPLLSLSMGGKHLLDANDGFFFALDSGSSQFKGDENLMNSLLSLAMNKATLSIQIGTTDTGMPGEITVDATLYDVLIEAGQDKGQVISQFEPMEGADDIALVGSIIMDHLYTLYQYKAEWVDQVWTLKPLGMWIFNKPDGPKIITSRQRNRASLFDT</sequence>
<dbReference type="InterPro" id="IPR001461">
    <property type="entry name" value="Aspartic_peptidase_A1"/>
</dbReference>
<dbReference type="RefSeq" id="WP_013796662.1">
    <property type="nucleotide sequence ID" value="NC_015559.1"/>
</dbReference>
<evidence type="ECO:0000259" key="2">
    <source>
        <dbReference type="PROSITE" id="PS51767"/>
    </source>
</evidence>
<dbReference type="PANTHER" id="PTHR47966">
    <property type="entry name" value="BETA-SITE APP-CLEAVING ENZYME, ISOFORM A-RELATED"/>
    <property type="match status" value="1"/>
</dbReference>
<dbReference type="PRINTS" id="PR00792">
    <property type="entry name" value="PEPSIN"/>
</dbReference>
<evidence type="ECO:0000256" key="1">
    <source>
        <dbReference type="ARBA" id="ARBA00007447"/>
    </source>
</evidence>
<dbReference type="HOGENOM" id="CLU_752055_0_0_6"/>
<dbReference type="CDD" id="cd05471">
    <property type="entry name" value="pepsin_like"/>
    <property type="match status" value="1"/>
</dbReference>
<dbReference type="PANTHER" id="PTHR47966:SF51">
    <property type="entry name" value="BETA-SITE APP-CLEAVING ENZYME, ISOFORM A-RELATED"/>
    <property type="match status" value="1"/>
</dbReference>
<keyword evidence="4" id="KW-1185">Reference proteome</keyword>
<proteinExistence type="inferred from homology"/>
<dbReference type="InterPro" id="IPR033121">
    <property type="entry name" value="PEPTIDASE_A1"/>
</dbReference>
<dbReference type="InterPro" id="IPR021109">
    <property type="entry name" value="Peptidase_aspartic_dom_sf"/>
</dbReference>
<protein>
    <submittedName>
        <fullName evidence="3">Peptidase A1 pepsin</fullName>
    </submittedName>
</protein>
<dbReference type="Pfam" id="PF00026">
    <property type="entry name" value="Asp"/>
    <property type="match status" value="1"/>
</dbReference>
<evidence type="ECO:0000313" key="4">
    <source>
        <dbReference type="Proteomes" id="UP000009230"/>
    </source>
</evidence>
<dbReference type="GO" id="GO:0004190">
    <property type="term" value="F:aspartic-type endopeptidase activity"/>
    <property type="evidence" value="ECO:0007669"/>
    <property type="project" value="InterPro"/>
</dbReference>
<dbReference type="Gene3D" id="2.40.70.10">
    <property type="entry name" value="Acid Proteases"/>
    <property type="match status" value="2"/>
</dbReference>
<gene>
    <name evidence="3" type="ordered locus">Mar181_2149</name>
</gene>
<dbReference type="PROSITE" id="PS51767">
    <property type="entry name" value="PEPTIDASE_A1"/>
    <property type="match status" value="1"/>
</dbReference>
<accession>F6CU68</accession>
<name>F6CU68_MARPP</name>
<comment type="similarity">
    <text evidence="1">Belongs to the peptidase A1 family.</text>
</comment>
<dbReference type="AlphaFoldDB" id="F6CU68"/>
<dbReference type="SUPFAM" id="SSF50630">
    <property type="entry name" value="Acid proteases"/>
    <property type="match status" value="1"/>
</dbReference>
<dbReference type="EMBL" id="CP002771">
    <property type="protein sequence ID" value="AEF55187.1"/>
    <property type="molecule type" value="Genomic_DNA"/>
</dbReference>
<reference evidence="3 4" key="1">
    <citation type="journal article" date="2012" name="Stand. Genomic Sci.">
        <title>Complete genome sequence of Marinomonas posidonica type strain (IVIA-Po-181(T)).</title>
        <authorList>
            <person name="Lucas-Elio P."/>
            <person name="Goodwin L."/>
            <person name="Woyke T."/>
            <person name="Pitluck S."/>
            <person name="Nolan M."/>
            <person name="Kyrpides N.C."/>
            <person name="Detter J.C."/>
            <person name="Copeland A."/>
            <person name="Lu M."/>
            <person name="Bruce D."/>
            <person name="Detter C."/>
            <person name="Tapia R."/>
            <person name="Han S."/>
            <person name="Land M.L."/>
            <person name="Ivanova N."/>
            <person name="Mikhailova N."/>
            <person name="Johnston A.W."/>
            <person name="Sanchez-Amat A."/>
        </authorList>
    </citation>
    <scope>NUCLEOTIDE SEQUENCE [LARGE SCALE GENOMIC DNA]</scope>
    <source>
        <strain evidence="4">CECT 7376 / NCIMB 14433 / IVIA-Po-181</strain>
    </source>
</reference>
<dbReference type="KEGG" id="mpc:Mar181_2149"/>